<dbReference type="InterPro" id="IPR029061">
    <property type="entry name" value="THDP-binding"/>
</dbReference>
<feature type="domain" description="Thiamine pyrophosphate enzyme N-terminal TPP-binding" evidence="8">
    <location>
        <begin position="8"/>
        <end position="115"/>
    </location>
</feature>
<keyword evidence="5" id="KW-0460">Magnesium</keyword>
<dbReference type="InterPro" id="IPR012001">
    <property type="entry name" value="Thiamin_PyroP_enz_TPP-bd_dom"/>
</dbReference>
<evidence type="ECO:0000256" key="1">
    <source>
        <dbReference type="ARBA" id="ARBA00001964"/>
    </source>
</evidence>
<dbReference type="OrthoDB" id="3970464at2759"/>
<dbReference type="KEGG" id="bcom:BAUCODRAFT_75550"/>
<evidence type="ECO:0000313" key="10">
    <source>
        <dbReference type="Proteomes" id="UP000011761"/>
    </source>
</evidence>
<evidence type="ECO:0000256" key="6">
    <source>
        <dbReference type="ARBA" id="ARBA00023052"/>
    </source>
</evidence>
<dbReference type="GO" id="GO:0005829">
    <property type="term" value="C:cytosol"/>
    <property type="evidence" value="ECO:0007669"/>
    <property type="project" value="TreeGrafter"/>
</dbReference>
<evidence type="ECO:0000256" key="3">
    <source>
        <dbReference type="ARBA" id="ARBA00022723"/>
    </source>
</evidence>
<dbReference type="PANTHER" id="PTHR43452">
    <property type="entry name" value="PYRUVATE DECARBOXYLASE"/>
    <property type="match status" value="1"/>
</dbReference>
<keyword evidence="3" id="KW-0479">Metal-binding</keyword>
<dbReference type="InterPro" id="IPR047213">
    <property type="entry name" value="TPP_PYR_PDC_IPDC-like"/>
</dbReference>
<evidence type="ECO:0000256" key="7">
    <source>
        <dbReference type="ARBA" id="ARBA00023239"/>
    </source>
</evidence>
<dbReference type="SUPFAM" id="SSF52467">
    <property type="entry name" value="DHS-like NAD/FAD-binding domain"/>
    <property type="match status" value="1"/>
</dbReference>
<dbReference type="Gene3D" id="3.40.50.970">
    <property type="match status" value="1"/>
</dbReference>
<dbReference type="HOGENOM" id="CLU_013748_0_0_1"/>
<evidence type="ECO:0000259" key="8">
    <source>
        <dbReference type="Pfam" id="PF02776"/>
    </source>
</evidence>
<dbReference type="GO" id="GO:0030976">
    <property type="term" value="F:thiamine pyrophosphate binding"/>
    <property type="evidence" value="ECO:0007669"/>
    <property type="project" value="InterPro"/>
</dbReference>
<dbReference type="Proteomes" id="UP000011761">
    <property type="component" value="Unassembled WGS sequence"/>
</dbReference>
<dbReference type="PANTHER" id="PTHR43452:SF30">
    <property type="entry name" value="PYRUVATE DECARBOXYLASE ISOZYME 1-RELATED"/>
    <property type="match status" value="1"/>
</dbReference>
<reference evidence="9 10" key="1">
    <citation type="journal article" date="2012" name="PLoS Pathog.">
        <title>Diverse lifestyles and strategies of plant pathogenesis encoded in the genomes of eighteen Dothideomycetes fungi.</title>
        <authorList>
            <person name="Ohm R.A."/>
            <person name="Feau N."/>
            <person name="Henrissat B."/>
            <person name="Schoch C.L."/>
            <person name="Horwitz B.A."/>
            <person name="Barry K.W."/>
            <person name="Condon B.J."/>
            <person name="Copeland A.C."/>
            <person name="Dhillon B."/>
            <person name="Glaser F."/>
            <person name="Hesse C.N."/>
            <person name="Kosti I."/>
            <person name="LaButti K."/>
            <person name="Lindquist E.A."/>
            <person name="Lucas S."/>
            <person name="Salamov A.A."/>
            <person name="Bradshaw R.E."/>
            <person name="Ciuffetti L."/>
            <person name="Hamelin R.C."/>
            <person name="Kema G.H.J."/>
            <person name="Lawrence C."/>
            <person name="Scott J.A."/>
            <person name="Spatafora J.W."/>
            <person name="Turgeon B.G."/>
            <person name="de Wit P.J.G.M."/>
            <person name="Zhong S."/>
            <person name="Goodwin S.B."/>
            <person name="Grigoriev I.V."/>
        </authorList>
    </citation>
    <scope>NUCLEOTIDE SEQUENCE [LARGE SCALE GENOMIC DNA]</scope>
    <source>
        <strain evidence="9 10">UAMH 10762</strain>
    </source>
</reference>
<dbReference type="RefSeq" id="XP_007679348.1">
    <property type="nucleotide sequence ID" value="XM_007681158.1"/>
</dbReference>
<comment type="similarity">
    <text evidence="2">Belongs to the TPP enzyme family.</text>
</comment>
<dbReference type="AlphaFoldDB" id="M2N3Q8"/>
<keyword evidence="7" id="KW-0456">Lyase</keyword>
<dbReference type="EMBL" id="KB445560">
    <property type="protein sequence ID" value="EMC93644.1"/>
    <property type="molecule type" value="Genomic_DNA"/>
</dbReference>
<dbReference type="OMA" id="GISHERN"/>
<dbReference type="InterPro" id="IPR029035">
    <property type="entry name" value="DHS-like_NAD/FAD-binding_dom"/>
</dbReference>
<proteinExistence type="inferred from homology"/>
<dbReference type="STRING" id="717646.M2N3Q8"/>
<dbReference type="Pfam" id="PF02776">
    <property type="entry name" value="TPP_enzyme_N"/>
    <property type="match status" value="1"/>
</dbReference>
<gene>
    <name evidence="9" type="ORF">BAUCODRAFT_75550</name>
</gene>
<accession>M2N3Q8</accession>
<dbReference type="SUPFAM" id="SSF52518">
    <property type="entry name" value="Thiamin diphosphate-binding fold (THDP-binding)"/>
    <property type="match status" value="1"/>
</dbReference>
<evidence type="ECO:0000256" key="5">
    <source>
        <dbReference type="ARBA" id="ARBA00022842"/>
    </source>
</evidence>
<dbReference type="CDD" id="cd07038">
    <property type="entry name" value="TPP_PYR_PDC_IPDC_like"/>
    <property type="match status" value="1"/>
</dbReference>
<evidence type="ECO:0000256" key="2">
    <source>
        <dbReference type="ARBA" id="ARBA00007812"/>
    </source>
</evidence>
<evidence type="ECO:0000256" key="4">
    <source>
        <dbReference type="ARBA" id="ARBA00022793"/>
    </source>
</evidence>
<keyword evidence="6" id="KW-0786">Thiamine pyrophosphate</keyword>
<dbReference type="GO" id="GO:0005634">
    <property type="term" value="C:nucleus"/>
    <property type="evidence" value="ECO:0007669"/>
    <property type="project" value="TreeGrafter"/>
</dbReference>
<sequence length="273" mass="29737">MTAAIPLVQYLFRRLKELRCHSLHGVPGDFFLRALDHVDATGLRWVGNANEICAGYATDGYARAGYHAVARRTVAAPRVGALFTTYGVGELSASNAVAGSYAESIPLVHLVGTPCQSAMRPIHHTLADGRMGVYAEMAKQITCMQTNFHESGDHLEALQAYDEMLETCVLRSKPVYASIPSDLMEVPVPASMLEKPLRVQPSPNEEAEENAVVDDVVELLSAAERPLLIADGLCYPFDFLPQANALAQLLPTRRFLSVKGVLDESNLTASWRA</sequence>
<dbReference type="GO" id="GO:0004737">
    <property type="term" value="F:pyruvate decarboxylase activity"/>
    <property type="evidence" value="ECO:0007669"/>
    <property type="project" value="TreeGrafter"/>
</dbReference>
<dbReference type="eggNOG" id="KOG1184">
    <property type="taxonomic scope" value="Eukaryota"/>
</dbReference>
<dbReference type="GO" id="GO:0000949">
    <property type="term" value="P:aromatic amino acid family catabolic process to alcohol via Ehrlich pathway"/>
    <property type="evidence" value="ECO:0007669"/>
    <property type="project" value="TreeGrafter"/>
</dbReference>
<dbReference type="GeneID" id="19116967"/>
<protein>
    <recommendedName>
        <fullName evidence="8">Thiamine pyrophosphate enzyme N-terminal TPP-binding domain-containing protein</fullName>
    </recommendedName>
</protein>
<name>M2N3Q8_BAUPA</name>
<comment type="cofactor">
    <cofactor evidence="1">
        <name>thiamine diphosphate</name>
        <dbReference type="ChEBI" id="CHEBI:58937"/>
    </cofactor>
</comment>
<keyword evidence="4" id="KW-0210">Decarboxylase</keyword>
<dbReference type="InterPro" id="IPR012110">
    <property type="entry name" value="PDC/IPDC-like"/>
</dbReference>
<keyword evidence="10" id="KW-1185">Reference proteome</keyword>
<organism evidence="9 10">
    <name type="scientific">Baudoinia panamericana (strain UAMH 10762)</name>
    <name type="common">Angels' share fungus</name>
    <name type="synonym">Baudoinia compniacensis (strain UAMH 10762)</name>
    <dbReference type="NCBI Taxonomy" id="717646"/>
    <lineage>
        <taxon>Eukaryota</taxon>
        <taxon>Fungi</taxon>
        <taxon>Dikarya</taxon>
        <taxon>Ascomycota</taxon>
        <taxon>Pezizomycotina</taxon>
        <taxon>Dothideomycetes</taxon>
        <taxon>Dothideomycetidae</taxon>
        <taxon>Mycosphaerellales</taxon>
        <taxon>Teratosphaeriaceae</taxon>
        <taxon>Baudoinia</taxon>
    </lineage>
</organism>
<dbReference type="GO" id="GO:0046872">
    <property type="term" value="F:metal ion binding"/>
    <property type="evidence" value="ECO:0007669"/>
    <property type="project" value="UniProtKB-KW"/>
</dbReference>
<dbReference type="Gene3D" id="3.40.50.1220">
    <property type="entry name" value="TPP-binding domain"/>
    <property type="match status" value="1"/>
</dbReference>
<evidence type="ECO:0000313" key="9">
    <source>
        <dbReference type="EMBL" id="EMC93644.1"/>
    </source>
</evidence>